<evidence type="ECO:0000256" key="4">
    <source>
        <dbReference type="PROSITE-ProRule" id="PRU00335"/>
    </source>
</evidence>
<proteinExistence type="predicted"/>
<dbReference type="Gene3D" id="1.10.357.10">
    <property type="entry name" value="Tetracycline Repressor, domain 2"/>
    <property type="match status" value="1"/>
</dbReference>
<dbReference type="PROSITE" id="PS50977">
    <property type="entry name" value="HTH_TETR_2"/>
    <property type="match status" value="1"/>
</dbReference>
<keyword evidence="7" id="KW-1185">Reference proteome</keyword>
<feature type="domain" description="HTH tetR-type" evidence="5">
    <location>
        <begin position="12"/>
        <end position="72"/>
    </location>
</feature>
<dbReference type="OrthoDB" id="3519192at2"/>
<evidence type="ECO:0000259" key="5">
    <source>
        <dbReference type="PROSITE" id="PS50977"/>
    </source>
</evidence>
<protein>
    <submittedName>
        <fullName evidence="6">TetR family transcriptional regulator</fullName>
    </submittedName>
</protein>
<dbReference type="SUPFAM" id="SSF48498">
    <property type="entry name" value="Tetracyclin repressor-like, C-terminal domain"/>
    <property type="match status" value="1"/>
</dbReference>
<dbReference type="InterPro" id="IPR009057">
    <property type="entry name" value="Homeodomain-like_sf"/>
</dbReference>
<sequence length="217" mass="23645">MAAALGRTRKPVLDQEAFIRSGLRLAQDPVTAQLTFRDIGRDLGVDSTAIYRHFRTREVFAAALLDRILQEIAELTITPIALWEQRLLEFAANTLRVFAKYPAISACAGTITTHGSGELACMELMLECFAQAGLQGGELVQHYAGFASYIISASTGLARETMAEHTDDSPAWFTGTLRVDPSRHPLSSALQEEILALDNESLFLAGAEQIIHAAAKK</sequence>
<dbReference type="InterPro" id="IPR001647">
    <property type="entry name" value="HTH_TetR"/>
</dbReference>
<reference evidence="6 7" key="1">
    <citation type="submission" date="2019-06" db="EMBL/GenBank/DDBJ databases">
        <title>Whole genome shotgun sequence of Glutamicibacter uratoxydans NBRC 15515.</title>
        <authorList>
            <person name="Hosoyama A."/>
            <person name="Uohara A."/>
            <person name="Ohji S."/>
            <person name="Ichikawa N."/>
        </authorList>
    </citation>
    <scope>NUCLEOTIDE SEQUENCE [LARGE SCALE GENOMIC DNA]</scope>
    <source>
        <strain evidence="6 7">NBRC 15515</strain>
    </source>
</reference>
<keyword evidence="2 4" id="KW-0238">DNA-binding</keyword>
<keyword evidence="3" id="KW-0804">Transcription</keyword>
<dbReference type="InterPro" id="IPR004111">
    <property type="entry name" value="Repressor_TetR_C"/>
</dbReference>
<dbReference type="AlphaFoldDB" id="A0A4Y4DR27"/>
<dbReference type="EMBL" id="BJNY01000007">
    <property type="protein sequence ID" value="GED05980.1"/>
    <property type="molecule type" value="Genomic_DNA"/>
</dbReference>
<dbReference type="GO" id="GO:0003677">
    <property type="term" value="F:DNA binding"/>
    <property type="evidence" value="ECO:0007669"/>
    <property type="project" value="UniProtKB-UniRule"/>
</dbReference>
<accession>A0A4Y4DR27</accession>
<comment type="caution">
    <text evidence="6">The sequence shown here is derived from an EMBL/GenBank/DDBJ whole genome shotgun (WGS) entry which is preliminary data.</text>
</comment>
<dbReference type="RefSeq" id="WP_141363556.1">
    <property type="nucleotide sequence ID" value="NZ_BAAAJL010000003.1"/>
</dbReference>
<evidence type="ECO:0000256" key="3">
    <source>
        <dbReference type="ARBA" id="ARBA00023163"/>
    </source>
</evidence>
<feature type="DNA-binding region" description="H-T-H motif" evidence="4">
    <location>
        <begin position="35"/>
        <end position="54"/>
    </location>
</feature>
<dbReference type="SUPFAM" id="SSF46689">
    <property type="entry name" value="Homeodomain-like"/>
    <property type="match status" value="1"/>
</dbReference>
<evidence type="ECO:0000256" key="1">
    <source>
        <dbReference type="ARBA" id="ARBA00023015"/>
    </source>
</evidence>
<evidence type="ECO:0000313" key="6">
    <source>
        <dbReference type="EMBL" id="GED05980.1"/>
    </source>
</evidence>
<gene>
    <name evidence="6" type="ORF">AUR04nite_15120</name>
</gene>
<evidence type="ECO:0000313" key="7">
    <source>
        <dbReference type="Proteomes" id="UP000316612"/>
    </source>
</evidence>
<dbReference type="Pfam" id="PF02909">
    <property type="entry name" value="TetR_C_1"/>
    <property type="match status" value="1"/>
</dbReference>
<name>A0A4Y4DR27_GLUUR</name>
<dbReference type="GO" id="GO:0045892">
    <property type="term" value="P:negative regulation of DNA-templated transcription"/>
    <property type="evidence" value="ECO:0007669"/>
    <property type="project" value="InterPro"/>
</dbReference>
<dbReference type="Gene3D" id="1.10.10.60">
    <property type="entry name" value="Homeodomain-like"/>
    <property type="match status" value="1"/>
</dbReference>
<evidence type="ECO:0000256" key="2">
    <source>
        <dbReference type="ARBA" id="ARBA00023125"/>
    </source>
</evidence>
<dbReference type="Proteomes" id="UP000316612">
    <property type="component" value="Unassembled WGS sequence"/>
</dbReference>
<keyword evidence="1" id="KW-0805">Transcription regulation</keyword>
<organism evidence="6 7">
    <name type="scientific">Glutamicibacter uratoxydans</name>
    <name type="common">Arthrobacter uratoxydans</name>
    <dbReference type="NCBI Taxonomy" id="43667"/>
    <lineage>
        <taxon>Bacteria</taxon>
        <taxon>Bacillati</taxon>
        <taxon>Actinomycetota</taxon>
        <taxon>Actinomycetes</taxon>
        <taxon>Micrococcales</taxon>
        <taxon>Micrococcaceae</taxon>
        <taxon>Glutamicibacter</taxon>
    </lineage>
</organism>
<dbReference type="InterPro" id="IPR036271">
    <property type="entry name" value="Tet_transcr_reg_TetR-rel_C_sf"/>
</dbReference>